<reference evidence="1" key="1">
    <citation type="journal article" date="2012" name="PLoS ONE">
        <title>Gene sets for utilization of primary and secondary nutrition supplies in the distal gut of endangered iberian lynx.</title>
        <authorList>
            <person name="Alcaide M."/>
            <person name="Messina E."/>
            <person name="Richter M."/>
            <person name="Bargiela R."/>
            <person name="Peplies J."/>
            <person name="Huws S.A."/>
            <person name="Newbold C.J."/>
            <person name="Golyshin P.N."/>
            <person name="Simon M.A."/>
            <person name="Lopez G."/>
            <person name="Yakimov M.M."/>
            <person name="Ferrer M."/>
        </authorList>
    </citation>
    <scope>NUCLEOTIDE SEQUENCE</scope>
</reference>
<dbReference type="EMBL" id="AMCI01007301">
    <property type="protein sequence ID" value="EJW92869.1"/>
    <property type="molecule type" value="Genomic_DNA"/>
</dbReference>
<evidence type="ECO:0000313" key="1">
    <source>
        <dbReference type="EMBL" id="EJW92869.1"/>
    </source>
</evidence>
<accession>J9FZT1</accession>
<name>J9FZT1_9ZZZZ</name>
<comment type="caution">
    <text evidence="1">The sequence shown here is derived from an EMBL/GenBank/DDBJ whole genome shotgun (WGS) entry which is preliminary data.</text>
</comment>
<dbReference type="AlphaFoldDB" id="J9FZT1"/>
<proteinExistence type="predicted"/>
<sequence length="47" mass="5466">MNFPILQPMLRNNFKRSDSIPRNAAESYTNCLVIDGLFRFRSPHSPN</sequence>
<organism evidence="1">
    <name type="scientific">gut metagenome</name>
    <dbReference type="NCBI Taxonomy" id="749906"/>
    <lineage>
        <taxon>unclassified sequences</taxon>
        <taxon>metagenomes</taxon>
        <taxon>organismal metagenomes</taxon>
    </lineage>
</organism>
<protein>
    <submittedName>
        <fullName evidence="1">Uncharacterized protein</fullName>
    </submittedName>
</protein>
<gene>
    <name evidence="1" type="ORF">EVA_19023</name>
</gene>